<name>A0AAV4CGF2_9GAST</name>
<keyword evidence="2" id="KW-1185">Reference proteome</keyword>
<organism evidence="1 2">
    <name type="scientific">Plakobranchus ocellatus</name>
    <dbReference type="NCBI Taxonomy" id="259542"/>
    <lineage>
        <taxon>Eukaryota</taxon>
        <taxon>Metazoa</taxon>
        <taxon>Spiralia</taxon>
        <taxon>Lophotrochozoa</taxon>
        <taxon>Mollusca</taxon>
        <taxon>Gastropoda</taxon>
        <taxon>Heterobranchia</taxon>
        <taxon>Euthyneura</taxon>
        <taxon>Panpulmonata</taxon>
        <taxon>Sacoglossa</taxon>
        <taxon>Placobranchoidea</taxon>
        <taxon>Plakobranchidae</taxon>
        <taxon>Plakobranchus</taxon>
    </lineage>
</organism>
<dbReference type="Proteomes" id="UP000735302">
    <property type="component" value="Unassembled WGS sequence"/>
</dbReference>
<evidence type="ECO:0000313" key="2">
    <source>
        <dbReference type="Proteomes" id="UP000735302"/>
    </source>
</evidence>
<sequence>MVPTPNELCGISGLGLVPHQEIRRNKLHPKPGSSCFEVLTHRSHQHRTFLGLCLCGSSKSCRLHKVLYLCHMQSNGQYLQAFSDALQSLQNNPDVQACMPFDAVCDQNFQSQVQNIQSPLDACPALRDYLNCFANSCNLDPEVKKLVFSTIEGALRSDGVECVISNGQDSSKFHLIDF</sequence>
<dbReference type="EMBL" id="BLXT01006232">
    <property type="protein sequence ID" value="GFO30249.1"/>
    <property type="molecule type" value="Genomic_DNA"/>
</dbReference>
<protein>
    <submittedName>
        <fullName evidence="1">Uncharacterized protein</fullName>
    </submittedName>
</protein>
<comment type="caution">
    <text evidence="1">The sequence shown here is derived from an EMBL/GenBank/DDBJ whole genome shotgun (WGS) entry which is preliminary data.</text>
</comment>
<proteinExistence type="predicted"/>
<reference evidence="1 2" key="1">
    <citation type="journal article" date="2021" name="Elife">
        <title>Chloroplast acquisition without the gene transfer in kleptoplastic sea slugs, Plakobranchus ocellatus.</title>
        <authorList>
            <person name="Maeda T."/>
            <person name="Takahashi S."/>
            <person name="Yoshida T."/>
            <person name="Shimamura S."/>
            <person name="Takaki Y."/>
            <person name="Nagai Y."/>
            <person name="Toyoda A."/>
            <person name="Suzuki Y."/>
            <person name="Arimoto A."/>
            <person name="Ishii H."/>
            <person name="Satoh N."/>
            <person name="Nishiyama T."/>
            <person name="Hasebe M."/>
            <person name="Maruyama T."/>
            <person name="Minagawa J."/>
            <person name="Obokata J."/>
            <person name="Shigenobu S."/>
        </authorList>
    </citation>
    <scope>NUCLEOTIDE SEQUENCE [LARGE SCALE GENOMIC DNA]</scope>
</reference>
<evidence type="ECO:0000313" key="1">
    <source>
        <dbReference type="EMBL" id="GFO30249.1"/>
    </source>
</evidence>
<gene>
    <name evidence="1" type="ORF">PoB_005675400</name>
</gene>
<accession>A0AAV4CGF2</accession>
<dbReference type="AlphaFoldDB" id="A0AAV4CGF2"/>